<dbReference type="Gene3D" id="1.10.357.10">
    <property type="entry name" value="Tetracycline Repressor, domain 2"/>
    <property type="match status" value="1"/>
</dbReference>
<proteinExistence type="predicted"/>
<dbReference type="PRINTS" id="PR00455">
    <property type="entry name" value="HTHTETR"/>
</dbReference>
<dbReference type="Pfam" id="PF17938">
    <property type="entry name" value="TetR_C_29"/>
    <property type="match status" value="1"/>
</dbReference>
<dbReference type="GO" id="GO:0003700">
    <property type="term" value="F:DNA-binding transcription factor activity"/>
    <property type="evidence" value="ECO:0007669"/>
    <property type="project" value="TreeGrafter"/>
</dbReference>
<protein>
    <submittedName>
        <fullName evidence="4">TetR/AcrR family transcriptional regulator</fullName>
    </submittedName>
</protein>
<comment type="caution">
    <text evidence="4">The sequence shown here is derived from an EMBL/GenBank/DDBJ whole genome shotgun (WGS) entry which is preliminary data.</text>
</comment>
<keyword evidence="5" id="KW-1185">Reference proteome</keyword>
<accession>A0A848LCR7</accession>
<dbReference type="InterPro" id="IPR050109">
    <property type="entry name" value="HTH-type_TetR-like_transc_reg"/>
</dbReference>
<dbReference type="InterPro" id="IPR036271">
    <property type="entry name" value="Tet_transcr_reg_TetR-rel_C_sf"/>
</dbReference>
<feature type="domain" description="HTH tetR-type" evidence="3">
    <location>
        <begin position="8"/>
        <end position="68"/>
    </location>
</feature>
<dbReference type="PROSITE" id="PS50977">
    <property type="entry name" value="HTH_TETR_2"/>
    <property type="match status" value="1"/>
</dbReference>
<keyword evidence="1 2" id="KW-0238">DNA-binding</keyword>
<dbReference type="Pfam" id="PF00440">
    <property type="entry name" value="TetR_N"/>
    <property type="match status" value="1"/>
</dbReference>
<evidence type="ECO:0000313" key="5">
    <source>
        <dbReference type="Proteomes" id="UP000518300"/>
    </source>
</evidence>
<feature type="DNA-binding region" description="H-T-H motif" evidence="2">
    <location>
        <begin position="31"/>
        <end position="50"/>
    </location>
</feature>
<evidence type="ECO:0000256" key="1">
    <source>
        <dbReference type="ARBA" id="ARBA00023125"/>
    </source>
</evidence>
<dbReference type="EMBL" id="JABBJJ010000022">
    <property type="protein sequence ID" value="NMO14605.1"/>
    <property type="molecule type" value="Genomic_DNA"/>
</dbReference>
<reference evidence="4 5" key="1">
    <citation type="submission" date="2020-04" db="EMBL/GenBank/DDBJ databases">
        <title>Draft genome of Pyxidicoccus fallax type strain.</title>
        <authorList>
            <person name="Whitworth D.E."/>
        </authorList>
    </citation>
    <scope>NUCLEOTIDE SEQUENCE [LARGE SCALE GENOMIC DNA]</scope>
    <source>
        <strain evidence="4 5">DSM 14698</strain>
    </source>
</reference>
<dbReference type="RefSeq" id="WP_169343902.1">
    <property type="nucleotide sequence ID" value="NZ_JABBJJ010000022.1"/>
</dbReference>
<organism evidence="4 5">
    <name type="scientific">Pyxidicoccus fallax</name>
    <dbReference type="NCBI Taxonomy" id="394095"/>
    <lineage>
        <taxon>Bacteria</taxon>
        <taxon>Pseudomonadati</taxon>
        <taxon>Myxococcota</taxon>
        <taxon>Myxococcia</taxon>
        <taxon>Myxococcales</taxon>
        <taxon>Cystobacterineae</taxon>
        <taxon>Myxococcaceae</taxon>
        <taxon>Pyxidicoccus</taxon>
    </lineage>
</organism>
<dbReference type="SUPFAM" id="SSF46689">
    <property type="entry name" value="Homeodomain-like"/>
    <property type="match status" value="1"/>
</dbReference>
<name>A0A848LCR7_9BACT</name>
<dbReference type="InterPro" id="IPR041474">
    <property type="entry name" value="NicS_C"/>
</dbReference>
<dbReference type="InterPro" id="IPR009057">
    <property type="entry name" value="Homeodomain-like_sf"/>
</dbReference>
<evidence type="ECO:0000259" key="3">
    <source>
        <dbReference type="PROSITE" id="PS50977"/>
    </source>
</evidence>
<gene>
    <name evidence="4" type="ORF">HG543_06995</name>
</gene>
<dbReference type="Proteomes" id="UP000518300">
    <property type="component" value="Unassembled WGS sequence"/>
</dbReference>
<dbReference type="GO" id="GO:0000976">
    <property type="term" value="F:transcription cis-regulatory region binding"/>
    <property type="evidence" value="ECO:0007669"/>
    <property type="project" value="TreeGrafter"/>
</dbReference>
<dbReference type="AlphaFoldDB" id="A0A848LCR7"/>
<evidence type="ECO:0000313" key="4">
    <source>
        <dbReference type="EMBL" id="NMO14605.1"/>
    </source>
</evidence>
<sequence>MSKESMQSAGRADILTAALREFADHGFMGATTAGIARRAGVTQPLVHHHFGSKQGLWNAVLADVFGDLDSVLGRTIQEVEGEDRRTRLARLLRALVGFFGRRPELSRLIRTESSAGGAPFDELYTRWLSGMVDLFRREVSAAVEDGALRPVDPRLAYSFIIGACAQPFAEPETVRRAFGLDMRDPATVERYAEFAVDVLLRGLGLPPEPSRPARKRRR</sequence>
<dbReference type="PANTHER" id="PTHR30055:SF226">
    <property type="entry name" value="HTH-TYPE TRANSCRIPTIONAL REGULATOR PKSA"/>
    <property type="match status" value="1"/>
</dbReference>
<dbReference type="InterPro" id="IPR023772">
    <property type="entry name" value="DNA-bd_HTH_TetR-type_CS"/>
</dbReference>
<evidence type="ECO:0000256" key="2">
    <source>
        <dbReference type="PROSITE-ProRule" id="PRU00335"/>
    </source>
</evidence>
<dbReference type="PROSITE" id="PS01081">
    <property type="entry name" value="HTH_TETR_1"/>
    <property type="match status" value="1"/>
</dbReference>
<dbReference type="SUPFAM" id="SSF48498">
    <property type="entry name" value="Tetracyclin repressor-like, C-terminal domain"/>
    <property type="match status" value="1"/>
</dbReference>
<dbReference type="InterPro" id="IPR001647">
    <property type="entry name" value="HTH_TetR"/>
</dbReference>
<dbReference type="PANTHER" id="PTHR30055">
    <property type="entry name" value="HTH-TYPE TRANSCRIPTIONAL REGULATOR RUTR"/>
    <property type="match status" value="1"/>
</dbReference>